<dbReference type="PATRIC" id="fig|1408103.3.peg.5362"/>
<sequence length="116" mass="13168">MMNDSQSGKWVFVDCEKEAADLYIMNHTKKGDIAVTQDIGLASTLLAKGVYVLSPRGIQFEEKDIQTALELRHLSAKARRRGEYGKGPRRFSEADRITFGQEFTRLLSNSQCRKLE</sequence>
<dbReference type="PANTHER" id="PTHR35146">
    <property type="entry name" value="UPF0178 PROTEIN YAII"/>
    <property type="match status" value="1"/>
</dbReference>
<evidence type="ECO:0000313" key="2">
    <source>
        <dbReference type="EMBL" id="KKK33315.1"/>
    </source>
</evidence>
<organism evidence="2 3">
    <name type="scientific">Mesobacillus campisalis</name>
    <dbReference type="NCBI Taxonomy" id="1408103"/>
    <lineage>
        <taxon>Bacteria</taxon>
        <taxon>Bacillati</taxon>
        <taxon>Bacillota</taxon>
        <taxon>Bacilli</taxon>
        <taxon>Bacillales</taxon>
        <taxon>Bacillaceae</taxon>
        <taxon>Mesobacillus</taxon>
    </lineage>
</organism>
<comment type="similarity">
    <text evidence="1">Belongs to the UPF0178 family.</text>
</comment>
<name>A0A0M2SL56_9BACI</name>
<dbReference type="EMBL" id="LAYY01000101">
    <property type="protein sequence ID" value="KKK33315.1"/>
    <property type="molecule type" value="Genomic_DNA"/>
</dbReference>
<gene>
    <name evidence="2" type="ORF">WQ57_24845</name>
</gene>
<dbReference type="AlphaFoldDB" id="A0A0M2SL56"/>
<evidence type="ECO:0000313" key="3">
    <source>
        <dbReference type="Proteomes" id="UP000034166"/>
    </source>
</evidence>
<comment type="caution">
    <text evidence="2">The sequence shown here is derived from an EMBL/GenBank/DDBJ whole genome shotgun (WGS) entry which is preliminary data.</text>
</comment>
<accession>A0A0M2SL56</accession>
<protein>
    <submittedName>
        <fullName evidence="2">Uncharacterized protein</fullName>
    </submittedName>
</protein>
<dbReference type="Proteomes" id="UP000034166">
    <property type="component" value="Unassembled WGS sequence"/>
</dbReference>
<dbReference type="Pfam" id="PF02639">
    <property type="entry name" value="DUF188"/>
    <property type="match status" value="1"/>
</dbReference>
<dbReference type="InterPro" id="IPR003791">
    <property type="entry name" value="UPF0178"/>
</dbReference>
<reference evidence="2 3" key="1">
    <citation type="submission" date="2015-04" db="EMBL/GenBank/DDBJ databases">
        <title>Taxonomic description and genome sequence of Bacillus campisalis sp. nov., a novel member of the genus Bacillus isolated from solar saltern.</title>
        <authorList>
            <person name="Mathan Kumar R."/>
            <person name="Kaur G."/>
            <person name="Kumar A."/>
            <person name="Singh N.K."/>
            <person name="Kaur N."/>
            <person name="Kumar N."/>
            <person name="Mayilraj S."/>
        </authorList>
    </citation>
    <scope>NUCLEOTIDE SEQUENCE [LARGE SCALE GENOMIC DNA]</scope>
    <source>
        <strain evidence="2 3">SA2-6</strain>
    </source>
</reference>
<keyword evidence="3" id="KW-1185">Reference proteome</keyword>
<dbReference type="PANTHER" id="PTHR35146:SF1">
    <property type="entry name" value="UPF0178 PROTEIN YAII"/>
    <property type="match status" value="1"/>
</dbReference>
<evidence type="ECO:0000256" key="1">
    <source>
        <dbReference type="ARBA" id="ARBA00008522"/>
    </source>
</evidence>
<proteinExistence type="inferred from homology"/>